<dbReference type="InterPro" id="IPR029058">
    <property type="entry name" value="AB_hydrolase_fold"/>
</dbReference>
<protein>
    <recommendedName>
        <fullName evidence="2">Alpha/beta hydrolase fold-3 domain-containing protein</fullName>
    </recommendedName>
</protein>
<feature type="domain" description="Alpha/beta hydrolase fold-3" evidence="2">
    <location>
        <begin position="47"/>
        <end position="202"/>
    </location>
</feature>
<name>A0A8H4FPR9_COLGL</name>
<dbReference type="InterPro" id="IPR013094">
    <property type="entry name" value="AB_hydrolase_3"/>
</dbReference>
<dbReference type="GeneID" id="69021305"/>
<proteinExistence type="predicted"/>
<dbReference type="PANTHER" id="PTHR48081">
    <property type="entry name" value="AB HYDROLASE SUPERFAMILY PROTEIN C4A8.06C"/>
    <property type="match status" value="1"/>
</dbReference>
<keyword evidence="4" id="KW-1185">Reference proteome</keyword>
<comment type="caution">
    <text evidence="3">The sequence shown here is derived from an EMBL/GenBank/DDBJ whole genome shotgun (WGS) entry which is preliminary data.</text>
</comment>
<evidence type="ECO:0000313" key="4">
    <source>
        <dbReference type="Proteomes" id="UP000613401"/>
    </source>
</evidence>
<dbReference type="Gene3D" id="3.40.50.1820">
    <property type="entry name" value="alpha/beta hydrolase"/>
    <property type="match status" value="1"/>
</dbReference>
<evidence type="ECO:0000313" key="3">
    <source>
        <dbReference type="EMBL" id="KAF3809975.1"/>
    </source>
</evidence>
<evidence type="ECO:0000259" key="2">
    <source>
        <dbReference type="Pfam" id="PF07859"/>
    </source>
</evidence>
<sequence length="343" mass="36596">MSSSFPLKGLAGYTSRTVPFKVISDGTTINADVVYPETSDGSPAVVLLHYHGGFLIVGDRYSFLPYWLVHACASRGWVFVTPDYRLMPESTAHDAVQDAADAYKWVWSSLPEILGRPVGSLSLAGSSAGGYLALSTAVSAIKKPNALLLIYGMLDPSGTRYTTAGKNIFDRPLIETGPILEAWPMRKTSGEDRKPVSAYPIADPATDPKFALASALHIDAIFPDYMAGVPGLARQIAAEGITAVPEQHRQLFPLDFGNLRGLPPIMLLHGANDSAVPLECSTKAADKLEESGVGVFTEFPANAQHGFDARAGDVNIETSAGDAVIAVESLRKAIGFLEQYAVN</sequence>
<accession>A0A8H4FPR9</accession>
<keyword evidence="1" id="KW-0378">Hydrolase</keyword>
<reference evidence="3" key="2">
    <citation type="submission" date="2020-03" db="EMBL/GenBank/DDBJ databases">
        <authorList>
            <person name="Fu F.-F."/>
            <person name="Chen J."/>
        </authorList>
    </citation>
    <scope>NUCLEOTIDE SEQUENCE</scope>
    <source>
        <strain evidence="3">Lc1</strain>
    </source>
</reference>
<reference evidence="3" key="1">
    <citation type="journal article" date="2020" name="Phytopathology">
        <title>Genome sequence and comparative analysis of Colletotrichum gloeosporioides isolated from Liriodendron leaves.</title>
        <authorList>
            <person name="Fu F.F."/>
            <person name="Hao Z."/>
            <person name="Wang P."/>
            <person name="Lu Y."/>
            <person name="Xue L.J."/>
            <person name="Wei G."/>
            <person name="Tian Y."/>
            <person name="Baishi H."/>
            <person name="Xu H."/>
            <person name="Shi J."/>
            <person name="Cheng T."/>
            <person name="Wang G."/>
            <person name="Yi Y."/>
            <person name="Chen J."/>
        </authorList>
    </citation>
    <scope>NUCLEOTIDE SEQUENCE</scope>
    <source>
        <strain evidence="3">Lc1</strain>
    </source>
</reference>
<dbReference type="OMA" id="CWNEREL"/>
<dbReference type="Pfam" id="PF07859">
    <property type="entry name" value="Abhydrolase_3"/>
    <property type="match status" value="1"/>
</dbReference>
<evidence type="ECO:0000256" key="1">
    <source>
        <dbReference type="ARBA" id="ARBA00022801"/>
    </source>
</evidence>
<gene>
    <name evidence="3" type="ORF">GCG54_00014190</name>
</gene>
<organism evidence="3 4">
    <name type="scientific">Colletotrichum gloeosporioides</name>
    <name type="common">Anthracnose fungus</name>
    <name type="synonym">Glomerella cingulata</name>
    <dbReference type="NCBI Taxonomy" id="474922"/>
    <lineage>
        <taxon>Eukaryota</taxon>
        <taxon>Fungi</taxon>
        <taxon>Dikarya</taxon>
        <taxon>Ascomycota</taxon>
        <taxon>Pezizomycotina</taxon>
        <taxon>Sordariomycetes</taxon>
        <taxon>Hypocreomycetidae</taxon>
        <taxon>Glomerellales</taxon>
        <taxon>Glomerellaceae</taxon>
        <taxon>Colletotrichum</taxon>
        <taxon>Colletotrichum gloeosporioides species complex</taxon>
    </lineage>
</organism>
<dbReference type="AlphaFoldDB" id="A0A8H4FPR9"/>
<dbReference type="Proteomes" id="UP000613401">
    <property type="component" value="Unassembled WGS sequence"/>
</dbReference>
<dbReference type="InterPro" id="IPR050300">
    <property type="entry name" value="GDXG_lipolytic_enzyme"/>
</dbReference>
<dbReference type="GO" id="GO:0016787">
    <property type="term" value="F:hydrolase activity"/>
    <property type="evidence" value="ECO:0007669"/>
    <property type="project" value="UniProtKB-KW"/>
</dbReference>
<dbReference type="EMBL" id="WVTB01000014">
    <property type="protein sequence ID" value="KAF3809975.1"/>
    <property type="molecule type" value="Genomic_DNA"/>
</dbReference>
<dbReference type="PANTHER" id="PTHR48081:SF3">
    <property type="entry name" value="ALPHA_BETA HYDROLASE FOLD-3 DOMAIN-CONTAINING PROTEIN"/>
    <property type="match status" value="1"/>
</dbReference>
<dbReference type="RefSeq" id="XP_045269134.1">
    <property type="nucleotide sequence ID" value="XM_045414030.1"/>
</dbReference>
<dbReference type="SUPFAM" id="SSF53474">
    <property type="entry name" value="alpha/beta-Hydrolases"/>
    <property type="match status" value="1"/>
</dbReference>